<dbReference type="EMBL" id="AUWU02000001">
    <property type="protein sequence ID" value="KAH0577372.1"/>
    <property type="molecule type" value="Genomic_DNA"/>
</dbReference>
<dbReference type="InterPro" id="IPR036249">
    <property type="entry name" value="Thioredoxin-like_sf"/>
</dbReference>
<reference evidence="3 4" key="1">
    <citation type="journal article" date="2014" name="PLoS Genet.">
        <title>The Genome of Spironucleus salmonicida Highlights a Fish Pathogen Adapted to Fluctuating Environments.</title>
        <authorList>
            <person name="Xu F."/>
            <person name="Jerlstrom-Hultqvist J."/>
            <person name="Einarsson E."/>
            <person name="Astvaldsson A."/>
            <person name="Svard S.G."/>
            <person name="Andersson J.O."/>
        </authorList>
    </citation>
    <scope>NUCLEOTIDE SEQUENCE</scope>
    <source>
        <strain evidence="4">ATCC 50377</strain>
    </source>
</reference>
<sequence length="117" mass="12718">MNYAQYETSDWYEPVAAAVAALQAHKDLSITVVHADWCGDCTYTLPLLKKIVAALPAVKIVDVVVDRQKNDPQGIAKRLGVTNIPTLVVFKGAQEVGRIVESPKATIEEDIVAMLAK</sequence>
<feature type="domain" description="Thioredoxin" evidence="1">
    <location>
        <begin position="1"/>
        <end position="117"/>
    </location>
</feature>
<dbReference type="Pfam" id="PF14595">
    <property type="entry name" value="Thioredoxin_9"/>
    <property type="match status" value="1"/>
</dbReference>
<evidence type="ECO:0000313" key="2">
    <source>
        <dbReference type="EMBL" id="EST48927.1"/>
    </source>
</evidence>
<dbReference type="OrthoDB" id="10263751at2759"/>
<dbReference type="AlphaFoldDB" id="V6LY33"/>
<dbReference type="Gene3D" id="3.40.30.10">
    <property type="entry name" value="Glutaredoxin"/>
    <property type="match status" value="1"/>
</dbReference>
<organism evidence="3">
    <name type="scientific">Spironucleus salmonicida</name>
    <dbReference type="NCBI Taxonomy" id="348837"/>
    <lineage>
        <taxon>Eukaryota</taxon>
        <taxon>Metamonada</taxon>
        <taxon>Diplomonadida</taxon>
        <taxon>Hexamitidae</taxon>
        <taxon>Hexamitinae</taxon>
        <taxon>Spironucleus</taxon>
    </lineage>
</organism>
<evidence type="ECO:0000313" key="6">
    <source>
        <dbReference type="EMBL" id="KAH0577398.1"/>
    </source>
</evidence>
<evidence type="ECO:0000313" key="4">
    <source>
        <dbReference type="EMBL" id="KAH0577372.1"/>
    </source>
</evidence>
<dbReference type="EMBL" id="KI545949">
    <property type="protein sequence ID" value="EST49562.1"/>
    <property type="molecule type" value="Genomic_DNA"/>
</dbReference>
<protein>
    <submittedName>
        <fullName evidence="3">Thioredoxin domain-containing protein</fullName>
    </submittedName>
</protein>
<keyword evidence="7" id="KW-1185">Reference proteome</keyword>
<dbReference type="InterPro" id="IPR050620">
    <property type="entry name" value="Thioredoxin_H-type-like"/>
</dbReference>
<evidence type="ECO:0000259" key="1">
    <source>
        <dbReference type="PROSITE" id="PS51352"/>
    </source>
</evidence>
<dbReference type="PROSITE" id="PS51352">
    <property type="entry name" value="THIOREDOXIN_2"/>
    <property type="match status" value="1"/>
</dbReference>
<dbReference type="PANTHER" id="PTHR10438">
    <property type="entry name" value="THIOREDOXIN"/>
    <property type="match status" value="1"/>
</dbReference>
<evidence type="ECO:0000313" key="3">
    <source>
        <dbReference type="EMBL" id="EST49562.1"/>
    </source>
</evidence>
<dbReference type="PANTHER" id="PTHR10438:SF405">
    <property type="entry name" value="THIOREDOXIN DOMAIN-CONTAINING PROTEIN"/>
    <property type="match status" value="1"/>
</dbReference>
<evidence type="ECO:0000313" key="5">
    <source>
        <dbReference type="EMBL" id="KAH0577384.1"/>
    </source>
</evidence>
<dbReference type="EMBL" id="KI545971">
    <property type="protein sequence ID" value="EST48927.1"/>
    <property type="molecule type" value="Genomic_DNA"/>
</dbReference>
<reference evidence="4" key="2">
    <citation type="submission" date="2020-12" db="EMBL/GenBank/DDBJ databases">
        <title>New Spironucleus salmonicida genome in near-complete chromosomes.</title>
        <authorList>
            <person name="Xu F."/>
            <person name="Kurt Z."/>
            <person name="Jimenez-Gonzalez A."/>
            <person name="Astvaldsson A."/>
            <person name="Andersson J.O."/>
            <person name="Svard S.G."/>
        </authorList>
    </citation>
    <scope>NUCLEOTIDE SEQUENCE</scope>
    <source>
        <strain evidence="4">ATCC 50377</strain>
    </source>
</reference>
<evidence type="ECO:0000313" key="7">
    <source>
        <dbReference type="Proteomes" id="UP000018208"/>
    </source>
</evidence>
<dbReference type="CDD" id="cd02947">
    <property type="entry name" value="TRX_family"/>
    <property type="match status" value="1"/>
</dbReference>
<gene>
    <name evidence="3" type="ORF">SS50377_10179</name>
    <name evidence="2" type="ORF">SS50377_10832</name>
    <name evidence="4" type="ORF">SS50377_20724</name>
    <name evidence="5" type="ORF">SS50377_20736</name>
    <name evidence="6" type="ORF">SS50377_20750</name>
</gene>
<dbReference type="Proteomes" id="UP000018208">
    <property type="component" value="Unassembled WGS sequence"/>
</dbReference>
<dbReference type="InterPro" id="IPR013766">
    <property type="entry name" value="Thioredoxin_domain"/>
</dbReference>
<dbReference type="VEuPathDB" id="GiardiaDB:SS50377_20724"/>
<dbReference type="VEuPathDB" id="GiardiaDB:SS50377_20736"/>
<accession>V6LY33</accession>
<dbReference type="EMBL" id="AUWU02000001">
    <property type="protein sequence ID" value="KAH0577384.1"/>
    <property type="molecule type" value="Genomic_DNA"/>
</dbReference>
<proteinExistence type="predicted"/>
<dbReference type="VEuPathDB" id="GiardiaDB:SS50377_20750"/>
<name>V6LY33_9EUKA</name>
<dbReference type="SUPFAM" id="SSF52833">
    <property type="entry name" value="Thioredoxin-like"/>
    <property type="match status" value="1"/>
</dbReference>
<dbReference type="EMBL" id="AUWU02000001">
    <property type="protein sequence ID" value="KAH0577398.1"/>
    <property type="molecule type" value="Genomic_DNA"/>
</dbReference>